<keyword evidence="3" id="KW-1185">Reference proteome</keyword>
<dbReference type="HOGENOM" id="CLU_107716_0_0_1"/>
<dbReference type="AlphaFoldDB" id="G0RG25"/>
<dbReference type="RefSeq" id="XP_006964077.1">
    <property type="nucleotide sequence ID" value="XM_006964015.1"/>
</dbReference>
<dbReference type="PANTHER" id="PTHR10828:SF50">
    <property type="entry name" value="REDUCTASE (ARC2), PUTATIVE (AFU_ORTHOLOGUE AFUA_6G13400)-RELATED"/>
    <property type="match status" value="1"/>
</dbReference>
<dbReference type="EMBL" id="GL985061">
    <property type="protein sequence ID" value="EGR49704.1"/>
    <property type="molecule type" value="Genomic_DNA"/>
</dbReference>
<proteinExistence type="predicted"/>
<evidence type="ECO:0000313" key="2">
    <source>
        <dbReference type="EMBL" id="EGR49704.1"/>
    </source>
</evidence>
<evidence type="ECO:0000259" key="1">
    <source>
        <dbReference type="PROSITE" id="PS50206"/>
    </source>
</evidence>
<protein>
    <submittedName>
        <fullName evidence="2">Predicted protein</fullName>
    </submittedName>
</protein>
<evidence type="ECO:0000313" key="3">
    <source>
        <dbReference type="Proteomes" id="UP000008984"/>
    </source>
</evidence>
<dbReference type="GO" id="GO:0004725">
    <property type="term" value="F:protein tyrosine phosphatase activity"/>
    <property type="evidence" value="ECO:0007669"/>
    <property type="project" value="TreeGrafter"/>
</dbReference>
<dbReference type="GeneID" id="18486471"/>
<dbReference type="Proteomes" id="UP000008984">
    <property type="component" value="Unassembled WGS sequence"/>
</dbReference>
<dbReference type="STRING" id="431241.G0RG25"/>
<dbReference type="Pfam" id="PF00581">
    <property type="entry name" value="Rhodanese"/>
    <property type="match status" value="1"/>
</dbReference>
<dbReference type="eggNOG" id="ENOG502S328">
    <property type="taxonomic scope" value="Eukaryota"/>
</dbReference>
<organism evidence="3">
    <name type="scientific">Hypocrea jecorina (strain QM6a)</name>
    <name type="common">Trichoderma reesei</name>
    <dbReference type="NCBI Taxonomy" id="431241"/>
    <lineage>
        <taxon>Eukaryota</taxon>
        <taxon>Fungi</taxon>
        <taxon>Dikarya</taxon>
        <taxon>Ascomycota</taxon>
        <taxon>Pezizomycotina</taxon>
        <taxon>Sordariomycetes</taxon>
        <taxon>Hypocreomycetidae</taxon>
        <taxon>Hypocreales</taxon>
        <taxon>Hypocreaceae</taxon>
        <taxon>Trichoderma</taxon>
    </lineage>
</organism>
<dbReference type="VEuPathDB" id="FungiDB:TRIREDRAFT_59402"/>
<dbReference type="PROSITE" id="PS50206">
    <property type="entry name" value="RHODANESE_3"/>
    <property type="match status" value="1"/>
</dbReference>
<dbReference type="OrthoDB" id="8300214at2759"/>
<dbReference type="PANTHER" id="PTHR10828">
    <property type="entry name" value="M-PHASE INDUCER PHOSPHATASE DUAL SPECIFICITY PHOSPHATASE CDC25"/>
    <property type="match status" value="1"/>
</dbReference>
<dbReference type="InterPro" id="IPR001763">
    <property type="entry name" value="Rhodanese-like_dom"/>
</dbReference>
<dbReference type="Gene3D" id="3.40.250.10">
    <property type="entry name" value="Rhodanese-like domain"/>
    <property type="match status" value="1"/>
</dbReference>
<feature type="domain" description="Rhodanese" evidence="1">
    <location>
        <begin position="41"/>
        <end position="141"/>
    </location>
</feature>
<dbReference type="SMART" id="SM00450">
    <property type="entry name" value="RHOD"/>
    <property type="match status" value="1"/>
</dbReference>
<sequence length="154" mass="17122">MSGTMPGTDSTTIPWHAAYPAPDTVAKSIWRDEVLDMMKHGTRKYLLVDLRRNDHEGGLIRGSINLPAQSLYPSIPTIFRLIKAAGIVKVIWFCASSRGRGPRAAAWFNDYLAKCGETDVESLVLLGGIKGWATAGDEYVSWMDEYEASVWTRE</sequence>
<dbReference type="KEGG" id="tre:TRIREDRAFT_59402"/>
<reference evidence="2 3" key="1">
    <citation type="journal article" date="2008" name="Nat. Biotechnol.">
        <title>Genome sequencing and analysis of the biomass-degrading fungus Trichoderma reesei (syn. Hypocrea jecorina).</title>
        <authorList>
            <person name="Martinez D."/>
            <person name="Berka R.M."/>
            <person name="Henrissat B."/>
            <person name="Saloheimo M."/>
            <person name="Arvas M."/>
            <person name="Baker S.E."/>
            <person name="Chapman J."/>
            <person name="Chertkov O."/>
            <person name="Coutinho P.M."/>
            <person name="Cullen D."/>
            <person name="Danchin E.G."/>
            <person name="Grigoriev I.V."/>
            <person name="Harris P."/>
            <person name="Jackson M."/>
            <person name="Kubicek C.P."/>
            <person name="Han C.S."/>
            <person name="Ho I."/>
            <person name="Larrondo L.F."/>
            <person name="de Leon A.L."/>
            <person name="Magnuson J.K."/>
            <person name="Merino S."/>
            <person name="Misra M."/>
            <person name="Nelson B."/>
            <person name="Putnam N."/>
            <person name="Robbertse B."/>
            <person name="Salamov A.A."/>
            <person name="Schmoll M."/>
            <person name="Terry A."/>
            <person name="Thayer N."/>
            <person name="Westerholm-Parvinen A."/>
            <person name="Schoch C.L."/>
            <person name="Yao J."/>
            <person name="Barabote R."/>
            <person name="Nelson M.A."/>
            <person name="Detter C."/>
            <person name="Bruce D."/>
            <person name="Kuske C.R."/>
            <person name="Xie G."/>
            <person name="Richardson P."/>
            <person name="Rokhsar D.S."/>
            <person name="Lucas S.M."/>
            <person name="Rubin E.M."/>
            <person name="Dunn-Coleman N."/>
            <person name="Ward M."/>
            <person name="Brettin T.S."/>
        </authorList>
    </citation>
    <scope>NUCLEOTIDE SEQUENCE [LARGE SCALE GENOMIC DNA]</scope>
    <source>
        <strain evidence="2 3">QM6a</strain>
    </source>
</reference>
<name>G0RG25_HYPJQ</name>
<dbReference type="GO" id="GO:0005634">
    <property type="term" value="C:nucleus"/>
    <property type="evidence" value="ECO:0007669"/>
    <property type="project" value="TreeGrafter"/>
</dbReference>
<dbReference type="SUPFAM" id="SSF52821">
    <property type="entry name" value="Rhodanese/Cell cycle control phosphatase"/>
    <property type="match status" value="1"/>
</dbReference>
<accession>G0RG25</accession>
<dbReference type="InterPro" id="IPR036873">
    <property type="entry name" value="Rhodanese-like_dom_sf"/>
</dbReference>
<gene>
    <name evidence="2" type="ORF">TRIREDRAFT_59402</name>
</gene>
<dbReference type="GO" id="GO:0005737">
    <property type="term" value="C:cytoplasm"/>
    <property type="evidence" value="ECO:0007669"/>
    <property type="project" value="TreeGrafter"/>
</dbReference>